<dbReference type="Pfam" id="PF00248">
    <property type="entry name" value="Aldo_ket_red"/>
    <property type="match status" value="1"/>
</dbReference>
<dbReference type="PANTHER" id="PTHR43827">
    <property type="entry name" value="2,5-DIKETO-D-GLUCONIC ACID REDUCTASE"/>
    <property type="match status" value="1"/>
</dbReference>
<dbReference type="InterPro" id="IPR036812">
    <property type="entry name" value="NAD(P)_OxRdtase_dom_sf"/>
</dbReference>
<keyword evidence="1" id="KW-0560">Oxidoreductase</keyword>
<keyword evidence="4" id="KW-1185">Reference proteome</keyword>
<accession>A0ABR3GNU8</accession>
<feature type="domain" description="NADP-dependent oxidoreductase" evidence="2">
    <location>
        <begin position="30"/>
        <end position="211"/>
    </location>
</feature>
<reference evidence="3 4" key="1">
    <citation type="submission" date="2024-02" db="EMBL/GenBank/DDBJ databases">
        <title>Discinaceae phylogenomics.</title>
        <authorList>
            <person name="Dirks A.C."/>
            <person name="James T.Y."/>
        </authorList>
    </citation>
    <scope>NUCLEOTIDE SEQUENCE [LARGE SCALE GENOMIC DNA]</scope>
    <source>
        <strain evidence="3 4">ACD0624</strain>
    </source>
</reference>
<dbReference type="SUPFAM" id="SSF51430">
    <property type="entry name" value="NAD(P)-linked oxidoreductase"/>
    <property type="match status" value="1"/>
</dbReference>
<evidence type="ECO:0000256" key="1">
    <source>
        <dbReference type="ARBA" id="ARBA00023002"/>
    </source>
</evidence>
<dbReference type="Gene3D" id="3.20.20.100">
    <property type="entry name" value="NADP-dependent oxidoreductase domain"/>
    <property type="match status" value="1"/>
</dbReference>
<dbReference type="CDD" id="cd19071">
    <property type="entry name" value="AKR_AKR1-5-like"/>
    <property type="match status" value="1"/>
</dbReference>
<gene>
    <name evidence="3" type="ORF">Q9L58_003485</name>
</gene>
<dbReference type="InterPro" id="IPR020471">
    <property type="entry name" value="AKR"/>
</dbReference>
<comment type="caution">
    <text evidence="3">The sequence shown here is derived from an EMBL/GenBank/DDBJ whole genome shotgun (WGS) entry which is preliminary data.</text>
</comment>
<evidence type="ECO:0000313" key="4">
    <source>
        <dbReference type="Proteomes" id="UP001447188"/>
    </source>
</evidence>
<protein>
    <recommendedName>
        <fullName evidence="2">NADP-dependent oxidoreductase domain-containing protein</fullName>
    </recommendedName>
</protein>
<dbReference type="Proteomes" id="UP001447188">
    <property type="component" value="Unassembled WGS sequence"/>
</dbReference>
<organism evidence="3 4">
    <name type="scientific">Discina gigas</name>
    <dbReference type="NCBI Taxonomy" id="1032678"/>
    <lineage>
        <taxon>Eukaryota</taxon>
        <taxon>Fungi</taxon>
        <taxon>Dikarya</taxon>
        <taxon>Ascomycota</taxon>
        <taxon>Pezizomycotina</taxon>
        <taxon>Pezizomycetes</taxon>
        <taxon>Pezizales</taxon>
        <taxon>Discinaceae</taxon>
        <taxon>Discina</taxon>
    </lineage>
</organism>
<dbReference type="PANTHER" id="PTHR43827:SF8">
    <property type="entry name" value="ALDO_KETO REDUCTASE FAMILY PROTEIN"/>
    <property type="match status" value="1"/>
</dbReference>
<dbReference type="EMBL" id="JBBBZM010000033">
    <property type="protein sequence ID" value="KAL0637596.1"/>
    <property type="molecule type" value="Genomic_DNA"/>
</dbReference>
<name>A0ABR3GNU8_9PEZI</name>
<proteinExistence type="predicted"/>
<evidence type="ECO:0000259" key="2">
    <source>
        <dbReference type="Pfam" id="PF00248"/>
    </source>
</evidence>
<evidence type="ECO:0000313" key="3">
    <source>
        <dbReference type="EMBL" id="KAL0637596.1"/>
    </source>
</evidence>
<dbReference type="InterPro" id="IPR023210">
    <property type="entry name" value="NADP_OxRdtase_dom"/>
</dbReference>
<sequence>MQTTKEDPKPVLTLSNGQHHPLFLYGTAWKADATISLVANALSSGFVGVDTACQPKHYKEDLVGQGISNHLQKNPTVERKSLYIQTKYTPPSGQDLNNIPYDPSAPLGVQVKQSVEASLKNLRVDYIDSVLLHSPMQTLEDTIKVWKSLESFVPEKIRQLGISNCPFSMLSALYNSPAINVRPSIVQNRFHKTTSYDMQVLEFCKDHGLVYQSFWTLTSNPNLLRSKLVGGFAEERGWTREQGLYILVLSLGRGWEKGGGVAVMNGTTNEERMKGDLKVLDGMGSVPDGIVTEFVKLLREQ</sequence>